<dbReference type="AlphaFoldDB" id="A0A3L9ZB55"/>
<accession>A0A3L9ZB55</accession>
<dbReference type="EMBL" id="REFC01000002">
    <property type="protein sequence ID" value="RMA67678.1"/>
    <property type="molecule type" value="Genomic_DNA"/>
</dbReference>
<keyword evidence="1" id="KW-1133">Transmembrane helix</keyword>
<evidence type="ECO:0000256" key="1">
    <source>
        <dbReference type="SAM" id="Phobius"/>
    </source>
</evidence>
<comment type="caution">
    <text evidence="2">The sequence shown here is derived from an EMBL/GenBank/DDBJ whole genome shotgun (WGS) entry which is preliminary data.</text>
</comment>
<keyword evidence="1" id="KW-0812">Transmembrane</keyword>
<organism evidence="2 3">
    <name type="scientific">Ulvibacter antarcticus</name>
    <dbReference type="NCBI Taxonomy" id="442714"/>
    <lineage>
        <taxon>Bacteria</taxon>
        <taxon>Pseudomonadati</taxon>
        <taxon>Bacteroidota</taxon>
        <taxon>Flavobacteriia</taxon>
        <taxon>Flavobacteriales</taxon>
        <taxon>Flavobacteriaceae</taxon>
        <taxon>Ulvibacter</taxon>
    </lineage>
</organism>
<name>A0A3L9ZB55_9FLAO</name>
<sequence>MNYITIILILLGLSIFFFFIYRRILNGKYLKEIELSYPNSIAFMADVYFSKLHILKSIKLNILFDKKSFVIYGYDYYNTRQTKFLFSSDLEQLTNVPSLLPTYQVSDFELLKVDTLILKGNGNEKITADLNRNINLKQIIIDNELLNLLNNLTSNPNNKIQ</sequence>
<dbReference type="Proteomes" id="UP000271339">
    <property type="component" value="Unassembled WGS sequence"/>
</dbReference>
<evidence type="ECO:0000313" key="2">
    <source>
        <dbReference type="EMBL" id="RMA67678.1"/>
    </source>
</evidence>
<protein>
    <submittedName>
        <fullName evidence="2">Uncharacterized protein</fullName>
    </submittedName>
</protein>
<reference evidence="2 3" key="1">
    <citation type="submission" date="2018-10" db="EMBL/GenBank/DDBJ databases">
        <title>Genomic Encyclopedia of Archaeal and Bacterial Type Strains, Phase II (KMG-II): from individual species to whole genera.</title>
        <authorList>
            <person name="Goeker M."/>
        </authorList>
    </citation>
    <scope>NUCLEOTIDE SEQUENCE [LARGE SCALE GENOMIC DNA]</scope>
    <source>
        <strain evidence="2 3">DSM 23424</strain>
    </source>
</reference>
<evidence type="ECO:0000313" key="3">
    <source>
        <dbReference type="Proteomes" id="UP000271339"/>
    </source>
</evidence>
<proteinExistence type="predicted"/>
<feature type="transmembrane region" description="Helical" evidence="1">
    <location>
        <begin position="6"/>
        <end position="25"/>
    </location>
</feature>
<keyword evidence="1" id="KW-0472">Membrane</keyword>
<keyword evidence="3" id="KW-1185">Reference proteome</keyword>
<gene>
    <name evidence="2" type="ORF">BXY75_0031</name>
</gene>